<accession>Q2GFS2</accession>
<dbReference type="HOGENOM" id="CLU_3079379_0_0_5"/>
<dbReference type="AlphaFoldDB" id="Q2GFS2"/>
<sequence length="52" mass="6720">MARYTIYSLRYYHHKYYPYYQDIIIIKFLDLYIPNYILKRYNSIRDIINKLY</sequence>
<organism evidence="1 2">
    <name type="scientific">Ehrlichia chaffeensis (strain ATCC CRL-10679 / Arkansas)</name>
    <dbReference type="NCBI Taxonomy" id="205920"/>
    <lineage>
        <taxon>Bacteria</taxon>
        <taxon>Pseudomonadati</taxon>
        <taxon>Pseudomonadota</taxon>
        <taxon>Alphaproteobacteria</taxon>
        <taxon>Rickettsiales</taxon>
        <taxon>Anaplasmataceae</taxon>
        <taxon>Ehrlichia</taxon>
    </lineage>
</organism>
<dbReference type="Proteomes" id="UP000008320">
    <property type="component" value="Chromosome"/>
</dbReference>
<reference evidence="1 2" key="1">
    <citation type="journal article" date="2006" name="PLoS Genet.">
        <title>Comparative genomics of emerging human ehrlichiosis agents.</title>
        <authorList>
            <person name="Dunning Hotopp J.C."/>
            <person name="Lin M."/>
            <person name="Madupu R."/>
            <person name="Crabtree J."/>
            <person name="Angiuoli S.V."/>
            <person name="Eisen J.A."/>
            <person name="Seshadri R."/>
            <person name="Ren Q."/>
            <person name="Wu M."/>
            <person name="Utterback T.R."/>
            <person name="Smith S."/>
            <person name="Lewis M."/>
            <person name="Khouri H."/>
            <person name="Zhang C."/>
            <person name="Niu H."/>
            <person name="Lin Q."/>
            <person name="Ohashi N."/>
            <person name="Zhi N."/>
            <person name="Nelson W."/>
            <person name="Brinkac L.M."/>
            <person name="Dodson R.J."/>
            <person name="Rosovitz M.J."/>
            <person name="Sundaram J."/>
            <person name="Daugherty S.C."/>
            <person name="Davidsen T."/>
            <person name="Durkin A.S."/>
            <person name="Gwinn M."/>
            <person name="Haft D.H."/>
            <person name="Selengut J.D."/>
            <person name="Sullivan S.A."/>
            <person name="Zafar N."/>
            <person name="Zhou L."/>
            <person name="Benahmed F."/>
            <person name="Forberger H."/>
            <person name="Halpin R."/>
            <person name="Mulligan S."/>
            <person name="Robinson J."/>
            <person name="White O."/>
            <person name="Rikihisa Y."/>
            <person name="Tettelin H."/>
        </authorList>
    </citation>
    <scope>NUCLEOTIDE SEQUENCE [LARGE SCALE GENOMIC DNA]</scope>
    <source>
        <strain evidence="2">ATCC CRL-10679 / Arkansas</strain>
    </source>
</reference>
<proteinExistence type="predicted"/>
<gene>
    <name evidence="1" type="ordered locus">ECH_0921</name>
</gene>
<dbReference type="EMBL" id="CP000236">
    <property type="protein sequence ID" value="ABD44612.1"/>
    <property type="molecule type" value="Genomic_DNA"/>
</dbReference>
<protein>
    <submittedName>
        <fullName evidence="1">Uncharacterized protein</fullName>
    </submittedName>
</protein>
<dbReference type="KEGG" id="ech:ECH_0921"/>
<evidence type="ECO:0000313" key="2">
    <source>
        <dbReference type="Proteomes" id="UP000008320"/>
    </source>
</evidence>
<name>Q2GFS2_EHRCR</name>
<evidence type="ECO:0000313" key="1">
    <source>
        <dbReference type="EMBL" id="ABD44612.1"/>
    </source>
</evidence>
<keyword evidence="2" id="KW-1185">Reference proteome</keyword>